<dbReference type="GO" id="GO:0003677">
    <property type="term" value="F:DNA binding"/>
    <property type="evidence" value="ECO:0007669"/>
    <property type="project" value="UniProtKB-KW"/>
</dbReference>
<proteinExistence type="predicted"/>
<sequence>MTVFEYLQAHPNTTSGEIAKGMNLGAVTA</sequence>
<keyword evidence="1" id="KW-0238">DNA-binding</keyword>
<reference evidence="1" key="1">
    <citation type="journal article" date="2021" name="Proc. Natl. Acad. Sci. U.S.A.">
        <title>A Catalog of Tens of Thousands of Viruses from Human Metagenomes Reveals Hidden Associations with Chronic Diseases.</title>
        <authorList>
            <person name="Tisza M.J."/>
            <person name="Buck C.B."/>
        </authorList>
    </citation>
    <scope>NUCLEOTIDE SEQUENCE</scope>
    <source>
        <strain evidence="1">CtzA421</strain>
    </source>
</reference>
<dbReference type="EMBL" id="BK014737">
    <property type="protein sequence ID" value="DAD73499.1"/>
    <property type="molecule type" value="Genomic_DNA"/>
</dbReference>
<protein>
    <submittedName>
        <fullName evidence="1">Z DNA-binding protein</fullName>
    </submittedName>
</protein>
<organism evidence="1">
    <name type="scientific">Myoviridae sp. ctzA421</name>
    <dbReference type="NCBI Taxonomy" id="2826719"/>
    <lineage>
        <taxon>Viruses</taxon>
        <taxon>Duplodnaviria</taxon>
        <taxon>Heunggongvirae</taxon>
        <taxon>Uroviricota</taxon>
        <taxon>Caudoviricetes</taxon>
    </lineage>
</organism>
<accession>A0A8S5LUK6</accession>
<evidence type="ECO:0000313" key="1">
    <source>
        <dbReference type="EMBL" id="DAD73499.1"/>
    </source>
</evidence>
<name>A0A8S5LUK6_9CAUD</name>